<evidence type="ECO:0000256" key="1">
    <source>
        <dbReference type="ARBA" id="ARBA00004496"/>
    </source>
</evidence>
<dbReference type="GO" id="GO:0000467">
    <property type="term" value="P:exonucleolytic trimming to generate mature 3'-end of 5.8S rRNA from tricistronic rRNA transcript (SSU-rRNA, 5.8S rRNA, LSU-rRNA)"/>
    <property type="evidence" value="ECO:0007669"/>
    <property type="project" value="TreeGrafter"/>
</dbReference>
<evidence type="ECO:0000313" key="12">
    <source>
        <dbReference type="EMBL" id="KAF7508481.1"/>
    </source>
</evidence>
<dbReference type="InterPro" id="IPR020568">
    <property type="entry name" value="Ribosomal_Su5_D2-typ_SF"/>
</dbReference>
<dbReference type="OrthoDB" id="45882at2759"/>
<dbReference type="PANTHER" id="PTHR11097">
    <property type="entry name" value="EXOSOME COMPLEX EXONUCLEASE RIBOSOMAL RNA PROCESSING PROTEIN"/>
    <property type="match status" value="1"/>
</dbReference>
<evidence type="ECO:0000256" key="8">
    <source>
        <dbReference type="ARBA" id="ARBA00023242"/>
    </source>
</evidence>
<reference evidence="12" key="1">
    <citation type="submission" date="2020-02" db="EMBL/GenBank/DDBJ databases">
        <authorList>
            <person name="Palmer J.M."/>
        </authorList>
    </citation>
    <scope>NUCLEOTIDE SEQUENCE</scope>
    <source>
        <strain evidence="12">EPUS1.4</strain>
        <tissue evidence="12">Thallus</tissue>
    </source>
</reference>
<comment type="subcellular location">
    <subcellularLocation>
        <location evidence="1">Cytoplasm</location>
    </subcellularLocation>
    <subcellularLocation>
        <location evidence="2">Nucleus</location>
        <location evidence="2">Nucleolus</location>
    </subcellularLocation>
</comment>
<proteinExistence type="inferred from homology"/>
<dbReference type="GO" id="GO:0035925">
    <property type="term" value="F:mRNA 3'-UTR AU-rich region binding"/>
    <property type="evidence" value="ECO:0007669"/>
    <property type="project" value="TreeGrafter"/>
</dbReference>
<dbReference type="GO" id="GO:0034475">
    <property type="term" value="P:U4 snRNA 3'-end processing"/>
    <property type="evidence" value="ECO:0007669"/>
    <property type="project" value="TreeGrafter"/>
</dbReference>
<dbReference type="Pfam" id="PF01138">
    <property type="entry name" value="RNase_PH"/>
    <property type="match status" value="1"/>
</dbReference>
<keyword evidence="4" id="KW-0963">Cytoplasm</keyword>
<dbReference type="GO" id="GO:0005730">
    <property type="term" value="C:nucleolus"/>
    <property type="evidence" value="ECO:0007669"/>
    <property type="project" value="UniProtKB-SubCell"/>
</dbReference>
<name>A0A8H7E6C8_9EURO</name>
<feature type="domain" description="Exoribonuclease phosphorolytic" evidence="11">
    <location>
        <begin position="57"/>
        <end position="241"/>
    </location>
</feature>
<gene>
    <name evidence="12" type="ORF">GJ744_009194</name>
</gene>
<dbReference type="InterPro" id="IPR027408">
    <property type="entry name" value="PNPase/RNase_PH_dom_sf"/>
</dbReference>
<sequence length="370" mass="40326">MATTSAPADITNHDSAPPTNPTTTPSAAMPLISPHALLYASLAQEPPLRPSSRKPSQCRPISINTSSLTHASGSTLIKIGQTTAVCGVRAEILPIHEIANYRVNKTPENYVAQADHGEDSPEADAVIRNHNLLVPNLELATGCSPFHLPGSPPSQEAQSLSQRLLSLLHTSRVLRLTDLCIYDETITDLEREIPGIDASPEKKLKALWVLYIDTVVINHDGNLFDACALAMFSALRDTLLPKAWWDVDLESVMCSPEKGQAKGLRLRGCPVPLSFAVFRSNKLEEGGTSRKIEQVLCDPDAFEEGCCREQGCVIVDQDKEGRVVVLKVEKNGGGGVGRSGLRELVERAGERWKEWQQVLVKEAESEKSEN</sequence>
<dbReference type="AlphaFoldDB" id="A0A8H7E6C8"/>
<dbReference type="EMBL" id="JAACFV010000053">
    <property type="protein sequence ID" value="KAF7508481.1"/>
    <property type="molecule type" value="Genomic_DNA"/>
</dbReference>
<evidence type="ECO:0000256" key="4">
    <source>
        <dbReference type="ARBA" id="ARBA00022490"/>
    </source>
</evidence>
<protein>
    <recommendedName>
        <fullName evidence="9">Ribosomal RNA-processing protein 43</fullName>
    </recommendedName>
</protein>
<evidence type="ECO:0000313" key="13">
    <source>
        <dbReference type="Proteomes" id="UP000606974"/>
    </source>
</evidence>
<dbReference type="InterPro" id="IPR036345">
    <property type="entry name" value="ExoRNase_PH_dom2_sf"/>
</dbReference>
<dbReference type="PANTHER" id="PTHR11097:SF9">
    <property type="entry name" value="EXOSOME COMPLEX COMPONENT RRP43"/>
    <property type="match status" value="1"/>
</dbReference>
<evidence type="ECO:0000256" key="7">
    <source>
        <dbReference type="ARBA" id="ARBA00022884"/>
    </source>
</evidence>
<dbReference type="SUPFAM" id="SSF54211">
    <property type="entry name" value="Ribosomal protein S5 domain 2-like"/>
    <property type="match status" value="1"/>
</dbReference>
<dbReference type="SUPFAM" id="SSF55666">
    <property type="entry name" value="Ribonuclease PH domain 2-like"/>
    <property type="match status" value="1"/>
</dbReference>
<evidence type="ECO:0000256" key="2">
    <source>
        <dbReference type="ARBA" id="ARBA00004604"/>
    </source>
</evidence>
<keyword evidence="7" id="KW-0694">RNA-binding</keyword>
<evidence type="ECO:0000256" key="10">
    <source>
        <dbReference type="SAM" id="MobiDB-lite"/>
    </source>
</evidence>
<evidence type="ECO:0000256" key="5">
    <source>
        <dbReference type="ARBA" id="ARBA00022552"/>
    </source>
</evidence>
<dbReference type="InterPro" id="IPR001247">
    <property type="entry name" value="ExoRNase_PH_dom1"/>
</dbReference>
<dbReference type="GO" id="GO:0016075">
    <property type="term" value="P:rRNA catabolic process"/>
    <property type="evidence" value="ECO:0007669"/>
    <property type="project" value="TreeGrafter"/>
</dbReference>
<evidence type="ECO:0000256" key="9">
    <source>
        <dbReference type="ARBA" id="ARBA00030617"/>
    </source>
</evidence>
<dbReference type="GO" id="GO:0034473">
    <property type="term" value="P:U1 snRNA 3'-end processing"/>
    <property type="evidence" value="ECO:0007669"/>
    <property type="project" value="TreeGrafter"/>
</dbReference>
<keyword evidence="5" id="KW-0698">rRNA processing</keyword>
<keyword evidence="13" id="KW-1185">Reference proteome</keyword>
<dbReference type="GO" id="GO:0000176">
    <property type="term" value="C:nuclear exosome (RNase complex)"/>
    <property type="evidence" value="ECO:0007669"/>
    <property type="project" value="UniProtKB-ARBA"/>
</dbReference>
<dbReference type="GO" id="GO:0071038">
    <property type="term" value="P:TRAMP-dependent tRNA surveillance pathway"/>
    <property type="evidence" value="ECO:0007669"/>
    <property type="project" value="TreeGrafter"/>
</dbReference>
<comment type="caution">
    <text evidence="12">The sequence shown here is derived from an EMBL/GenBank/DDBJ whole genome shotgun (WGS) entry which is preliminary data.</text>
</comment>
<evidence type="ECO:0000256" key="3">
    <source>
        <dbReference type="ARBA" id="ARBA00006678"/>
    </source>
</evidence>
<organism evidence="12 13">
    <name type="scientific">Endocarpon pusillum</name>
    <dbReference type="NCBI Taxonomy" id="364733"/>
    <lineage>
        <taxon>Eukaryota</taxon>
        <taxon>Fungi</taxon>
        <taxon>Dikarya</taxon>
        <taxon>Ascomycota</taxon>
        <taxon>Pezizomycotina</taxon>
        <taxon>Eurotiomycetes</taxon>
        <taxon>Chaetothyriomycetidae</taxon>
        <taxon>Verrucariales</taxon>
        <taxon>Verrucariaceae</taxon>
        <taxon>Endocarpon</taxon>
    </lineage>
</organism>
<dbReference type="GO" id="GO:0000177">
    <property type="term" value="C:cytoplasmic exosome (RNase complex)"/>
    <property type="evidence" value="ECO:0007669"/>
    <property type="project" value="TreeGrafter"/>
</dbReference>
<comment type="similarity">
    <text evidence="3">Belongs to the RNase PH family.</text>
</comment>
<accession>A0A8H7E6C8</accession>
<dbReference type="Proteomes" id="UP000606974">
    <property type="component" value="Unassembled WGS sequence"/>
</dbReference>
<evidence type="ECO:0000256" key="6">
    <source>
        <dbReference type="ARBA" id="ARBA00022835"/>
    </source>
</evidence>
<feature type="region of interest" description="Disordered" evidence="10">
    <location>
        <begin position="46"/>
        <end position="65"/>
    </location>
</feature>
<dbReference type="GO" id="GO:0071035">
    <property type="term" value="P:nuclear polyadenylation-dependent rRNA catabolic process"/>
    <property type="evidence" value="ECO:0007669"/>
    <property type="project" value="TreeGrafter"/>
</dbReference>
<keyword evidence="6" id="KW-0271">Exosome</keyword>
<evidence type="ECO:0000259" key="11">
    <source>
        <dbReference type="Pfam" id="PF01138"/>
    </source>
</evidence>
<dbReference type="GO" id="GO:0071028">
    <property type="term" value="P:nuclear mRNA surveillance"/>
    <property type="evidence" value="ECO:0007669"/>
    <property type="project" value="TreeGrafter"/>
</dbReference>
<dbReference type="InterPro" id="IPR050590">
    <property type="entry name" value="Exosome_comp_Rrp42_subfam"/>
</dbReference>
<dbReference type="GO" id="GO:0034476">
    <property type="term" value="P:U5 snRNA 3'-end processing"/>
    <property type="evidence" value="ECO:0007669"/>
    <property type="project" value="TreeGrafter"/>
</dbReference>
<dbReference type="Gene3D" id="3.30.230.70">
    <property type="entry name" value="GHMP Kinase, N-terminal domain"/>
    <property type="match status" value="1"/>
</dbReference>
<feature type="region of interest" description="Disordered" evidence="10">
    <location>
        <begin position="1"/>
        <end position="29"/>
    </location>
</feature>
<keyword evidence="8" id="KW-0539">Nucleus</keyword>